<feature type="transmembrane region" description="Helical" evidence="8">
    <location>
        <begin position="147"/>
        <end position="169"/>
    </location>
</feature>
<keyword evidence="4" id="KW-1003">Cell membrane</keyword>
<keyword evidence="5 8" id="KW-0812">Transmembrane</keyword>
<feature type="transmembrane region" description="Helical" evidence="8">
    <location>
        <begin position="204"/>
        <end position="220"/>
    </location>
</feature>
<evidence type="ECO:0000256" key="7">
    <source>
        <dbReference type="ARBA" id="ARBA00023136"/>
    </source>
</evidence>
<evidence type="ECO:0000256" key="1">
    <source>
        <dbReference type="ARBA" id="ARBA00004651"/>
    </source>
</evidence>
<evidence type="ECO:0000256" key="5">
    <source>
        <dbReference type="ARBA" id="ARBA00022692"/>
    </source>
</evidence>
<reference evidence="9 10" key="1">
    <citation type="submission" date="2017-02" db="EMBL/GenBank/DDBJ databases">
        <title>Whole genome sequencing of Helicobacter bilis strain AAQJH.</title>
        <authorList>
            <person name="Conlan S."/>
            <person name="Thomas P.J."/>
            <person name="Mullikin J."/>
            <person name="Palmore T.N."/>
            <person name="Frank K.M."/>
            <person name="Segre J.A."/>
        </authorList>
    </citation>
    <scope>NUCLEOTIDE SEQUENCE [LARGE SCALE GENOMIC DNA]</scope>
    <source>
        <strain evidence="9 10">AAQJH</strain>
    </source>
</reference>
<dbReference type="GO" id="GO:0005886">
    <property type="term" value="C:plasma membrane"/>
    <property type="evidence" value="ECO:0007669"/>
    <property type="project" value="UniProtKB-SubCell"/>
</dbReference>
<evidence type="ECO:0000256" key="4">
    <source>
        <dbReference type="ARBA" id="ARBA00022475"/>
    </source>
</evidence>
<feature type="transmembrane region" description="Helical" evidence="8">
    <location>
        <begin position="20"/>
        <end position="40"/>
    </location>
</feature>
<organism evidence="9 10">
    <name type="scientific">Helicobacter bilis</name>
    <dbReference type="NCBI Taxonomy" id="37372"/>
    <lineage>
        <taxon>Bacteria</taxon>
        <taxon>Pseudomonadati</taxon>
        <taxon>Campylobacterota</taxon>
        <taxon>Epsilonproteobacteria</taxon>
        <taxon>Campylobacterales</taxon>
        <taxon>Helicobacteraceae</taxon>
        <taxon>Helicobacter</taxon>
    </lineage>
</organism>
<keyword evidence="7 8" id="KW-0472">Membrane</keyword>
<dbReference type="EMBL" id="CP019645">
    <property type="protein sequence ID" value="AQQ59612.1"/>
    <property type="molecule type" value="Genomic_DNA"/>
</dbReference>
<comment type="similarity">
    <text evidence="2">Belongs to the AzlC family.</text>
</comment>
<dbReference type="AlphaFoldDB" id="A0A1Q2LI27"/>
<proteinExistence type="inferred from homology"/>
<protein>
    <submittedName>
        <fullName evidence="9">Azaleucine resistance protein AzlC</fullName>
    </submittedName>
</protein>
<dbReference type="PANTHER" id="PTHR34979:SF1">
    <property type="entry name" value="INNER MEMBRANE PROTEIN YGAZ"/>
    <property type="match status" value="1"/>
</dbReference>
<evidence type="ECO:0000256" key="8">
    <source>
        <dbReference type="SAM" id="Phobius"/>
    </source>
</evidence>
<comment type="subcellular location">
    <subcellularLocation>
        <location evidence="1">Cell membrane</location>
        <topology evidence="1">Multi-pass membrane protein</topology>
    </subcellularLocation>
</comment>
<evidence type="ECO:0000256" key="3">
    <source>
        <dbReference type="ARBA" id="ARBA00022448"/>
    </source>
</evidence>
<name>A0A1Q2LI27_9HELI</name>
<feature type="transmembrane region" description="Helical" evidence="8">
    <location>
        <begin position="175"/>
        <end position="195"/>
    </location>
</feature>
<dbReference type="PANTHER" id="PTHR34979">
    <property type="entry name" value="INNER MEMBRANE PROTEIN YGAZ"/>
    <property type="match status" value="1"/>
</dbReference>
<dbReference type="GO" id="GO:1903785">
    <property type="term" value="P:L-valine transmembrane transport"/>
    <property type="evidence" value="ECO:0007669"/>
    <property type="project" value="TreeGrafter"/>
</dbReference>
<accession>A0A1Q2LI27</accession>
<keyword evidence="6 8" id="KW-1133">Transmembrane helix</keyword>
<keyword evidence="3" id="KW-0813">Transport</keyword>
<dbReference type="Proteomes" id="UP000188298">
    <property type="component" value="Chromosome"/>
</dbReference>
<dbReference type="KEGG" id="hbl:XJ32_05365"/>
<dbReference type="Pfam" id="PF03591">
    <property type="entry name" value="AzlC"/>
    <property type="match status" value="1"/>
</dbReference>
<feature type="transmembrane region" description="Helical" evidence="8">
    <location>
        <begin position="226"/>
        <end position="244"/>
    </location>
</feature>
<evidence type="ECO:0000313" key="10">
    <source>
        <dbReference type="Proteomes" id="UP000188298"/>
    </source>
</evidence>
<gene>
    <name evidence="9" type="ORF">XJ32_05365</name>
</gene>
<evidence type="ECO:0000256" key="6">
    <source>
        <dbReference type="ARBA" id="ARBA00022989"/>
    </source>
</evidence>
<dbReference type="InterPro" id="IPR011606">
    <property type="entry name" value="Brnchd-chn_aa_trnsp_permease"/>
</dbReference>
<evidence type="ECO:0000256" key="2">
    <source>
        <dbReference type="ARBA" id="ARBA00010735"/>
    </source>
</evidence>
<sequence length="249" mass="28117">MKGIILSCSEIRALKEAFPYSLPIMATYLLMGAVFGIMMANAGYSPWISLFMSVIIYAGALQYIAVAWLAGGVGFVSIALITLSVNARQFFYAIACLKRYSLGGWRKWYLIFSVTDETFAILNLKEQKSAQAKVMLDSTQQIHNQKVMFYISLLNHCYWIAGCVCGTILGNEISFIRDIQGLDFIVVATFCVLLYENMRLKENMLPIAIGVFSTLFCFMLDREHFLSYALVMIVCVLLIVRKYMQKKGV</sequence>
<evidence type="ECO:0000313" key="9">
    <source>
        <dbReference type="EMBL" id="AQQ59612.1"/>
    </source>
</evidence>